<name>A0A8J5CHB7_CHIOP</name>
<dbReference type="Proteomes" id="UP000770661">
    <property type="component" value="Unassembled WGS sequence"/>
</dbReference>
<protein>
    <submittedName>
        <fullName evidence="2">Pre-mRNA-splicing factor SYF1</fullName>
    </submittedName>
</protein>
<reference evidence="2" key="1">
    <citation type="submission" date="2020-07" db="EMBL/GenBank/DDBJ databases">
        <title>The High-quality genome of the commercially important snow crab, Chionoecetes opilio.</title>
        <authorList>
            <person name="Jeong J.-H."/>
            <person name="Ryu S."/>
        </authorList>
    </citation>
    <scope>NUCLEOTIDE SEQUENCE</scope>
    <source>
        <strain evidence="2">MADBK_172401_WGS</strain>
        <tissue evidence="2">Digestive gland</tissue>
    </source>
</reference>
<feature type="region of interest" description="Disordered" evidence="1">
    <location>
        <begin position="50"/>
        <end position="73"/>
    </location>
</feature>
<organism evidence="2 3">
    <name type="scientific">Chionoecetes opilio</name>
    <name type="common">Atlantic snow crab</name>
    <name type="synonym">Cancer opilio</name>
    <dbReference type="NCBI Taxonomy" id="41210"/>
    <lineage>
        <taxon>Eukaryota</taxon>
        <taxon>Metazoa</taxon>
        <taxon>Ecdysozoa</taxon>
        <taxon>Arthropoda</taxon>
        <taxon>Crustacea</taxon>
        <taxon>Multicrustacea</taxon>
        <taxon>Malacostraca</taxon>
        <taxon>Eumalacostraca</taxon>
        <taxon>Eucarida</taxon>
        <taxon>Decapoda</taxon>
        <taxon>Pleocyemata</taxon>
        <taxon>Brachyura</taxon>
        <taxon>Eubrachyura</taxon>
        <taxon>Majoidea</taxon>
        <taxon>Majidae</taxon>
        <taxon>Chionoecetes</taxon>
    </lineage>
</organism>
<accession>A0A8J5CHB7</accession>
<comment type="caution">
    <text evidence="2">The sequence shown here is derived from an EMBL/GenBank/DDBJ whole genome shotgun (WGS) entry which is preliminary data.</text>
</comment>
<evidence type="ECO:0000256" key="1">
    <source>
        <dbReference type="SAM" id="MobiDB-lite"/>
    </source>
</evidence>
<dbReference type="EMBL" id="JACEEZ010010590">
    <property type="protein sequence ID" value="KAG0721728.1"/>
    <property type="molecule type" value="Genomic_DNA"/>
</dbReference>
<feature type="region of interest" description="Disordered" evidence="1">
    <location>
        <begin position="86"/>
        <end position="123"/>
    </location>
</feature>
<gene>
    <name evidence="2" type="primary">Xab2_2</name>
    <name evidence="2" type="ORF">GWK47_045874</name>
</gene>
<evidence type="ECO:0000313" key="2">
    <source>
        <dbReference type="EMBL" id="KAG0721728.1"/>
    </source>
</evidence>
<proteinExistence type="predicted"/>
<dbReference type="OrthoDB" id="10067343at2759"/>
<dbReference type="AlphaFoldDB" id="A0A8J5CHB7"/>
<sequence>MLVELEGQHDVSADVSLGRHVAGTVSDLAPGAKDGMRMLEARAVAMNQMDEPTSSAPAAASVAPPTAAGGGGSKIMFVRGATTKREDEVADAARTANPDEIDLDEDDEEEEEDDDDEGGDESWGIAGMITCQISDCTVRLNRGLLPAKSVSANFGYMGMWHATLKPILPIGLYLQETIRRGGGQGGAHKARGWGKLMLPVGRCLVWEGSLHGDSRVVTAGSGVVGDVPPGVCSQ</sequence>
<keyword evidence="3" id="KW-1185">Reference proteome</keyword>
<feature type="compositionally biased region" description="Low complexity" evidence="1">
    <location>
        <begin position="52"/>
        <end position="67"/>
    </location>
</feature>
<evidence type="ECO:0000313" key="3">
    <source>
        <dbReference type="Proteomes" id="UP000770661"/>
    </source>
</evidence>
<feature type="compositionally biased region" description="Acidic residues" evidence="1">
    <location>
        <begin position="99"/>
        <end position="120"/>
    </location>
</feature>